<dbReference type="PROSITE" id="PS51257">
    <property type="entry name" value="PROKAR_LIPOPROTEIN"/>
    <property type="match status" value="1"/>
</dbReference>
<evidence type="ECO:0000256" key="6">
    <source>
        <dbReference type="ARBA" id="ARBA00022723"/>
    </source>
</evidence>
<dbReference type="AlphaFoldDB" id="A0ABD5SLX1"/>
<evidence type="ECO:0000256" key="1">
    <source>
        <dbReference type="ARBA" id="ARBA00003469"/>
    </source>
</evidence>
<keyword evidence="7" id="KW-0663">Pyridoxal phosphate</keyword>
<sequence length="345" mass="37129">MRSSRRQLLATLGSGTLAGCFGGSDSEGAKASLLLNWKPNGLHVPYFTAAERGFYEAETLELTGIEPGEGSDFSATQAGLGNSKFAITSAGQVLNANANELDVIAVGIIMQRGPVQVFTARDNFGAELSGSEQLAGVTLGSGPGMVRQMTEAYLEHEGVLDDVEYVDSGFDTVQQLLSGEIDAASGVFSDVVDARHQGYDIETLSVTDVIPSYGHVIATSRSFAESNPDTVRSFLRATARGAVWANDNPDDATGLLLEAVPELEDTRANQRDKWNELRTEFMLSEAVREHGWGWNESAVWESLRTTLADGDYPGGDVTSEDAWTNDYLDTDDEHIGEYGELVEPT</sequence>
<comment type="function">
    <text evidence="1">Responsible for the formation of the pyrimidine heterocycle in the thiamine biosynthesis pathway. Catalyzes the formation of hydroxymethylpyrimidine phosphate (HMP-P) from histidine and pyridoxal phosphate (PLP). The protein uses PLP and the active site histidine to form HMP-P, generating an inactive enzyme. The enzyme can only undergo a single turnover, which suggests it is a suicide enzyme.</text>
</comment>
<evidence type="ECO:0000313" key="14">
    <source>
        <dbReference type="Proteomes" id="UP001596383"/>
    </source>
</evidence>
<protein>
    <recommendedName>
        <fullName evidence="10">Thiamine pyrimidine synthase</fullName>
    </recommendedName>
</protein>
<dbReference type="EMBL" id="JBHSWV010000149">
    <property type="protein sequence ID" value="MFC6765509.1"/>
    <property type="molecule type" value="Genomic_DNA"/>
</dbReference>
<evidence type="ECO:0000256" key="8">
    <source>
        <dbReference type="ARBA" id="ARBA00022977"/>
    </source>
</evidence>
<evidence type="ECO:0000256" key="11">
    <source>
        <dbReference type="ARBA" id="ARBA00048179"/>
    </source>
</evidence>
<keyword evidence="14" id="KW-1185">Reference proteome</keyword>
<comment type="subunit">
    <text evidence="4">Homodimer.</text>
</comment>
<evidence type="ECO:0000256" key="4">
    <source>
        <dbReference type="ARBA" id="ARBA00011738"/>
    </source>
</evidence>
<evidence type="ECO:0000256" key="7">
    <source>
        <dbReference type="ARBA" id="ARBA00022898"/>
    </source>
</evidence>
<evidence type="ECO:0000259" key="12">
    <source>
        <dbReference type="Pfam" id="PF09084"/>
    </source>
</evidence>
<dbReference type="Pfam" id="PF09084">
    <property type="entry name" value="NMT1"/>
    <property type="match status" value="1"/>
</dbReference>
<dbReference type="InterPro" id="IPR015168">
    <property type="entry name" value="SsuA/THI5"/>
</dbReference>
<dbReference type="PROSITE" id="PS51318">
    <property type="entry name" value="TAT"/>
    <property type="match status" value="1"/>
</dbReference>
<dbReference type="SUPFAM" id="SSF53850">
    <property type="entry name" value="Periplasmic binding protein-like II"/>
    <property type="match status" value="1"/>
</dbReference>
<proteinExistence type="inferred from homology"/>
<evidence type="ECO:0000313" key="13">
    <source>
        <dbReference type="EMBL" id="MFC6765509.1"/>
    </source>
</evidence>
<reference evidence="13 14" key="1">
    <citation type="journal article" date="2019" name="Int. J. Syst. Evol. Microbiol.">
        <title>The Global Catalogue of Microorganisms (GCM) 10K type strain sequencing project: providing services to taxonomists for standard genome sequencing and annotation.</title>
        <authorList>
            <consortium name="The Broad Institute Genomics Platform"/>
            <consortium name="The Broad Institute Genome Sequencing Center for Infectious Disease"/>
            <person name="Wu L."/>
            <person name="Ma J."/>
        </authorList>
    </citation>
    <scope>NUCLEOTIDE SEQUENCE [LARGE SCALE GENOMIC DNA]</scope>
    <source>
        <strain evidence="13 14">LMG 29247</strain>
    </source>
</reference>
<evidence type="ECO:0000256" key="2">
    <source>
        <dbReference type="ARBA" id="ARBA00004948"/>
    </source>
</evidence>
<dbReference type="GO" id="GO:0016740">
    <property type="term" value="F:transferase activity"/>
    <property type="evidence" value="ECO:0007669"/>
    <property type="project" value="UniProtKB-KW"/>
</dbReference>
<keyword evidence="6" id="KW-0479">Metal-binding</keyword>
<dbReference type="GO" id="GO:0009228">
    <property type="term" value="P:thiamine biosynthetic process"/>
    <property type="evidence" value="ECO:0007669"/>
    <property type="project" value="UniProtKB-KW"/>
</dbReference>
<dbReference type="RefSeq" id="WP_273738532.1">
    <property type="nucleotide sequence ID" value="NZ_JAQIVI010000149.1"/>
</dbReference>
<evidence type="ECO:0000256" key="5">
    <source>
        <dbReference type="ARBA" id="ARBA00022679"/>
    </source>
</evidence>
<comment type="similarity">
    <text evidence="3">Belongs to the NMT1/THI5 family.</text>
</comment>
<accession>A0ABD5SLX1</accession>
<organism evidence="13 14">
    <name type="scientific">Natrinema soli</name>
    <dbReference type="NCBI Taxonomy" id="1930624"/>
    <lineage>
        <taxon>Archaea</taxon>
        <taxon>Methanobacteriati</taxon>
        <taxon>Methanobacteriota</taxon>
        <taxon>Stenosarchaea group</taxon>
        <taxon>Halobacteria</taxon>
        <taxon>Halobacteriales</taxon>
        <taxon>Natrialbaceae</taxon>
        <taxon>Natrinema</taxon>
    </lineage>
</organism>
<dbReference type="InterPro" id="IPR006311">
    <property type="entry name" value="TAT_signal"/>
</dbReference>
<evidence type="ECO:0000256" key="3">
    <source>
        <dbReference type="ARBA" id="ARBA00009406"/>
    </source>
</evidence>
<comment type="catalytic activity">
    <reaction evidence="11">
        <text>N(6)-(pyridoxal phosphate)-L-lysyl-[4-amino-5-hydroxymethyl-2-methylpyrimidine phosphate synthase] + L-histidyl-[4-amino-5-hydroxymethyl-2-methylpyrimidine phosphate synthase] + 2 Fe(3+) + 4 H2O = L-lysyl-[4-amino-5-hydroxymethyl-2-methylpyrimidine phosphate synthase] + (2S)-2-amino-5-hydroxy-4-oxopentanoyl-[4-amino-5-hydroxymethyl-2-methylpyrimidine phosphate synthase] + 4-amino-2-methyl-5-(phosphooxymethyl)pyrimidine + 3-oxopropanoate + 2 Fe(2+) + 2 H(+)</text>
        <dbReference type="Rhea" id="RHEA:65756"/>
        <dbReference type="Rhea" id="RHEA-COMP:16892"/>
        <dbReference type="Rhea" id="RHEA-COMP:16893"/>
        <dbReference type="Rhea" id="RHEA-COMP:16894"/>
        <dbReference type="Rhea" id="RHEA-COMP:16895"/>
        <dbReference type="ChEBI" id="CHEBI:15377"/>
        <dbReference type="ChEBI" id="CHEBI:15378"/>
        <dbReference type="ChEBI" id="CHEBI:29033"/>
        <dbReference type="ChEBI" id="CHEBI:29034"/>
        <dbReference type="ChEBI" id="CHEBI:29969"/>
        <dbReference type="ChEBI" id="CHEBI:29979"/>
        <dbReference type="ChEBI" id="CHEBI:33190"/>
        <dbReference type="ChEBI" id="CHEBI:58354"/>
        <dbReference type="ChEBI" id="CHEBI:143915"/>
        <dbReference type="ChEBI" id="CHEBI:157692"/>
    </reaction>
    <physiologicalReaction direction="left-to-right" evidence="11">
        <dbReference type="Rhea" id="RHEA:65757"/>
    </physiologicalReaction>
</comment>
<evidence type="ECO:0000256" key="10">
    <source>
        <dbReference type="ARBA" id="ARBA00033171"/>
    </source>
</evidence>
<dbReference type="InterPro" id="IPR027939">
    <property type="entry name" value="NMT1/THI5"/>
</dbReference>
<dbReference type="GO" id="GO:0046872">
    <property type="term" value="F:metal ion binding"/>
    <property type="evidence" value="ECO:0007669"/>
    <property type="project" value="UniProtKB-KW"/>
</dbReference>
<comment type="caution">
    <text evidence="13">The sequence shown here is derived from an EMBL/GenBank/DDBJ whole genome shotgun (WGS) entry which is preliminary data.</text>
</comment>
<dbReference type="Gene3D" id="3.40.190.10">
    <property type="entry name" value="Periplasmic binding protein-like II"/>
    <property type="match status" value="2"/>
</dbReference>
<dbReference type="PANTHER" id="PTHR31528:SF1">
    <property type="entry name" value="4-AMINO-5-HYDROXYMETHYL-2-METHYLPYRIMIDINE PHOSPHATE SYNTHASE THI11-RELATED"/>
    <property type="match status" value="1"/>
</dbReference>
<dbReference type="Proteomes" id="UP001596383">
    <property type="component" value="Unassembled WGS sequence"/>
</dbReference>
<gene>
    <name evidence="13" type="ORF">ACFQE6_11075</name>
</gene>
<evidence type="ECO:0000256" key="9">
    <source>
        <dbReference type="ARBA" id="ARBA00023004"/>
    </source>
</evidence>
<keyword evidence="5" id="KW-0808">Transferase</keyword>
<comment type="pathway">
    <text evidence="2">Cofactor biosynthesis; thiamine diphosphate biosynthesis.</text>
</comment>
<feature type="domain" description="SsuA/THI5-like" evidence="12">
    <location>
        <begin position="43"/>
        <end position="252"/>
    </location>
</feature>
<keyword evidence="9" id="KW-0408">Iron</keyword>
<name>A0ABD5SLX1_9EURY</name>
<dbReference type="PANTHER" id="PTHR31528">
    <property type="entry name" value="4-AMINO-5-HYDROXYMETHYL-2-METHYLPYRIMIDINE PHOSPHATE SYNTHASE THI11-RELATED"/>
    <property type="match status" value="1"/>
</dbReference>
<keyword evidence="8" id="KW-0784">Thiamine biosynthesis</keyword>